<dbReference type="Proteomes" id="UP000239649">
    <property type="component" value="Unassembled WGS sequence"/>
</dbReference>
<dbReference type="AlphaFoldDB" id="A0A2P6VD97"/>
<dbReference type="PANTHER" id="PTHR45985">
    <property type="match status" value="1"/>
</dbReference>
<feature type="domain" description="NodB homology" evidence="1">
    <location>
        <begin position="47"/>
        <end position="126"/>
    </location>
</feature>
<dbReference type="STRING" id="554055.A0A2P6VD97"/>
<keyword evidence="3" id="KW-1185">Reference proteome</keyword>
<dbReference type="InterPro" id="IPR011330">
    <property type="entry name" value="Glyco_hydro/deAcase_b/a-brl"/>
</dbReference>
<gene>
    <name evidence="2" type="ORF">C2E20_4677</name>
</gene>
<organism evidence="2 3">
    <name type="scientific">Micractinium conductrix</name>
    <dbReference type="NCBI Taxonomy" id="554055"/>
    <lineage>
        <taxon>Eukaryota</taxon>
        <taxon>Viridiplantae</taxon>
        <taxon>Chlorophyta</taxon>
        <taxon>core chlorophytes</taxon>
        <taxon>Trebouxiophyceae</taxon>
        <taxon>Chlorellales</taxon>
        <taxon>Chlorellaceae</taxon>
        <taxon>Chlorella clade</taxon>
        <taxon>Micractinium</taxon>
    </lineage>
</organism>
<evidence type="ECO:0000313" key="3">
    <source>
        <dbReference type="Proteomes" id="UP000239649"/>
    </source>
</evidence>
<dbReference type="GO" id="GO:0005975">
    <property type="term" value="P:carbohydrate metabolic process"/>
    <property type="evidence" value="ECO:0007669"/>
    <property type="project" value="InterPro"/>
</dbReference>
<proteinExistence type="predicted"/>
<dbReference type="OrthoDB" id="504708at2759"/>
<dbReference type="InterPro" id="IPR052740">
    <property type="entry name" value="CE4"/>
</dbReference>
<dbReference type="InterPro" id="IPR002509">
    <property type="entry name" value="NODB_dom"/>
</dbReference>
<dbReference type="PANTHER" id="PTHR45985:SF8">
    <property type="entry name" value="CHITIN DEACETYLASE-LIKE 9, ISOFORM A"/>
    <property type="match status" value="1"/>
</dbReference>
<reference evidence="2 3" key="1">
    <citation type="journal article" date="2018" name="Plant J.">
        <title>Genome sequences of Chlorella sorokiniana UTEX 1602 and Micractinium conductrix SAG 241.80: implications to maltose excretion by a green alga.</title>
        <authorList>
            <person name="Arriola M.B."/>
            <person name="Velmurugan N."/>
            <person name="Zhang Y."/>
            <person name="Plunkett M.H."/>
            <person name="Hondzo H."/>
            <person name="Barney B.M."/>
        </authorList>
    </citation>
    <scope>NUCLEOTIDE SEQUENCE [LARGE SCALE GENOMIC DNA]</scope>
    <source>
        <strain evidence="2 3">SAG 241.80</strain>
    </source>
</reference>
<dbReference type="SUPFAM" id="SSF88713">
    <property type="entry name" value="Glycoside hydrolase/deacetylase"/>
    <property type="match status" value="1"/>
</dbReference>
<evidence type="ECO:0000259" key="1">
    <source>
        <dbReference type="Pfam" id="PF01522"/>
    </source>
</evidence>
<protein>
    <submittedName>
        <fullName evidence="2">Polysaccharide deacetylase</fullName>
    </submittedName>
</protein>
<evidence type="ECO:0000313" key="2">
    <source>
        <dbReference type="EMBL" id="PSC72055.1"/>
    </source>
</evidence>
<dbReference type="Gene3D" id="3.20.20.370">
    <property type="entry name" value="Glycoside hydrolase/deacetylase"/>
    <property type="match status" value="1"/>
</dbReference>
<name>A0A2P6VD97_9CHLO</name>
<dbReference type="EMBL" id="LHPF02000012">
    <property type="protein sequence ID" value="PSC72055.1"/>
    <property type="molecule type" value="Genomic_DNA"/>
</dbReference>
<comment type="caution">
    <text evidence="2">The sequence shown here is derived from an EMBL/GenBank/DDBJ whole genome shotgun (WGS) entry which is preliminary data.</text>
</comment>
<accession>A0A2P6VD97</accession>
<dbReference type="Pfam" id="PF01522">
    <property type="entry name" value="Polysacc_deac_1"/>
    <property type="match status" value="1"/>
</dbReference>
<sequence>MAARLWPWKVAYERTIVASGVHNANGCRIPMTWFTSCCHGGRQTGKCNVTQAAYQRGHELSVHTMTHPDETWMTLDYDELALEIGGQRDWLVHNCSVPERDVVGFRAPGFRTNELIGQVLADLGFKCDSSHPERHYTQQGGALDRGFRIQLARNDAKHTWSGLPIWENPAYKLPGGLKRTDPMPVPGMSILERLKADFERKRCSGVPVPILGHIKWLNNAKNRADIVDFLRWAHAQPNTWSLTYAQYVDRLEAAPNNINMTALLAKYPCDDDSQ</sequence>
<dbReference type="GO" id="GO:0016810">
    <property type="term" value="F:hydrolase activity, acting on carbon-nitrogen (but not peptide) bonds"/>
    <property type="evidence" value="ECO:0007669"/>
    <property type="project" value="InterPro"/>
</dbReference>